<dbReference type="OrthoDB" id="7918484at2"/>
<keyword evidence="2" id="KW-0732">Signal</keyword>
<feature type="region of interest" description="Disordered" evidence="1">
    <location>
        <begin position="31"/>
        <end position="64"/>
    </location>
</feature>
<evidence type="ECO:0000313" key="4">
    <source>
        <dbReference type="Proteomes" id="UP000295718"/>
    </source>
</evidence>
<evidence type="ECO:0000256" key="2">
    <source>
        <dbReference type="SAM" id="SignalP"/>
    </source>
</evidence>
<gene>
    <name evidence="3" type="ORF">EDD76_11062</name>
</gene>
<dbReference type="Pfam" id="PF01547">
    <property type="entry name" value="SBP_bac_1"/>
    <property type="match status" value="1"/>
</dbReference>
<reference evidence="3 4" key="1">
    <citation type="submission" date="2019-03" db="EMBL/GenBank/DDBJ databases">
        <title>Genomic Encyclopedia of Type Strains, Phase IV (KMG-IV): sequencing the most valuable type-strain genomes for metagenomic binning, comparative biology and taxonomic classification.</title>
        <authorList>
            <person name="Goeker M."/>
        </authorList>
    </citation>
    <scope>NUCLEOTIDE SEQUENCE [LARGE SCALE GENOMIC DNA]</scope>
    <source>
        <strain evidence="3 4">DSM 100556</strain>
    </source>
</reference>
<keyword evidence="4" id="KW-1185">Reference proteome</keyword>
<accession>A0A4R1QY72</accession>
<dbReference type="InterPro" id="IPR006059">
    <property type="entry name" value="SBP"/>
</dbReference>
<sequence>MKKKAVKRILGIVCCMTLTMSMLAGCGSTSETAATEATQETTTADETKTEASGEAEVQEPAEAEPVEVTLGIWPEDTLADDIAMHEGFVETMKTKNPNATYTPAYYKYATDTFMPMVESGNCPTVFESWFTEPQKLIASKAVANITSELDGKGWLNSMNPSIKELLSDKDGNIYGIPRDGYALGLMLNVELFEEAGLVDADGYPLYPKTMEELAQTAKTIKDKTGAAGFVLLAKDGAGGWHFSNIAWNFGATLCIDNGDGTFTSNLNSPEAIEAMEFVKSLKWDYDVLTADPTNEDWGTGFTQLGTGNAAMYIAANDAVNQPTQVNGLPVDKLAMCAIPEGPGGQYSLFGGTPYMFSKDATPEQINAALDYIEVMGKGPSVSEDAIAGMQADAENKSAAGVPVIPRFPCWTDQAILDAEAKIIEDYGNVDTKMFQPYFDATSSEGLRSEEPGLTQDMYSELTKVLQSVITDKNADVTALMNTANDNYQKLLDDANSAN</sequence>
<proteinExistence type="predicted"/>
<dbReference type="RefSeq" id="WP_035315730.1">
    <property type="nucleotide sequence ID" value="NZ_JPNB01000002.1"/>
</dbReference>
<evidence type="ECO:0000256" key="1">
    <source>
        <dbReference type="SAM" id="MobiDB-lite"/>
    </source>
</evidence>
<comment type="caution">
    <text evidence="3">The sequence shown here is derived from an EMBL/GenBank/DDBJ whole genome shotgun (WGS) entry which is preliminary data.</text>
</comment>
<name>A0A4R1QY72_9FIRM</name>
<feature type="chain" id="PRO_5039113564" evidence="2">
    <location>
        <begin position="25"/>
        <end position="498"/>
    </location>
</feature>
<feature type="compositionally biased region" description="Low complexity" evidence="1">
    <location>
        <begin position="31"/>
        <end position="44"/>
    </location>
</feature>
<feature type="signal peptide" evidence="2">
    <location>
        <begin position="1"/>
        <end position="24"/>
    </location>
</feature>
<organism evidence="3 4">
    <name type="scientific">Kineothrix alysoides</name>
    <dbReference type="NCBI Taxonomy" id="1469948"/>
    <lineage>
        <taxon>Bacteria</taxon>
        <taxon>Bacillati</taxon>
        <taxon>Bacillota</taxon>
        <taxon>Clostridia</taxon>
        <taxon>Lachnospirales</taxon>
        <taxon>Lachnospiraceae</taxon>
        <taxon>Kineothrix</taxon>
    </lineage>
</organism>
<dbReference type="EMBL" id="SLUO01000010">
    <property type="protein sequence ID" value="TCL56890.1"/>
    <property type="molecule type" value="Genomic_DNA"/>
</dbReference>
<dbReference type="STRING" id="1469948.GCA_000732725_02832"/>
<dbReference type="Gene3D" id="3.40.190.10">
    <property type="entry name" value="Periplasmic binding protein-like II"/>
    <property type="match status" value="1"/>
</dbReference>
<dbReference type="SUPFAM" id="SSF53850">
    <property type="entry name" value="Periplasmic binding protein-like II"/>
    <property type="match status" value="1"/>
</dbReference>
<dbReference type="InterPro" id="IPR050490">
    <property type="entry name" value="Bact_solute-bd_prot1"/>
</dbReference>
<dbReference type="PROSITE" id="PS51257">
    <property type="entry name" value="PROKAR_LIPOPROTEIN"/>
    <property type="match status" value="1"/>
</dbReference>
<dbReference type="Proteomes" id="UP000295718">
    <property type="component" value="Unassembled WGS sequence"/>
</dbReference>
<dbReference type="PANTHER" id="PTHR43649:SF16">
    <property type="entry name" value="SUGAR-BINDING LIPOPROTEIN"/>
    <property type="match status" value="1"/>
</dbReference>
<protein>
    <submittedName>
        <fullName evidence="3">ABC-type glycerol-3-phosphate transport system substrate-binding protein</fullName>
    </submittedName>
</protein>
<evidence type="ECO:0000313" key="3">
    <source>
        <dbReference type="EMBL" id="TCL56890.1"/>
    </source>
</evidence>
<dbReference type="AlphaFoldDB" id="A0A4R1QY72"/>
<dbReference type="PANTHER" id="PTHR43649">
    <property type="entry name" value="ARABINOSE-BINDING PROTEIN-RELATED"/>
    <property type="match status" value="1"/>
</dbReference>